<dbReference type="InterPro" id="IPR001304">
    <property type="entry name" value="C-type_lectin-like"/>
</dbReference>
<dbReference type="CDD" id="cd00037">
    <property type="entry name" value="CLECT"/>
    <property type="match status" value="1"/>
</dbReference>
<name>A0A6J8A889_MYTCO</name>
<dbReference type="InterPro" id="IPR016187">
    <property type="entry name" value="CTDL_fold"/>
</dbReference>
<keyword evidence="4" id="KW-1185">Reference proteome</keyword>
<gene>
    <name evidence="3" type="ORF">MCOR_5013</name>
</gene>
<feature type="domain" description="C-type lectin" evidence="2">
    <location>
        <begin position="41"/>
        <end position="154"/>
    </location>
</feature>
<dbReference type="AlphaFoldDB" id="A0A6J8A889"/>
<feature type="chain" id="PRO_5027112262" description="C-type lectin domain-containing protein" evidence="1">
    <location>
        <begin position="20"/>
        <end position="156"/>
    </location>
</feature>
<keyword evidence="1" id="KW-0732">Signal</keyword>
<protein>
    <recommendedName>
        <fullName evidence="2">C-type lectin domain-containing protein</fullName>
    </recommendedName>
</protein>
<reference evidence="3 4" key="1">
    <citation type="submission" date="2020-06" db="EMBL/GenBank/DDBJ databases">
        <authorList>
            <person name="Li R."/>
            <person name="Bekaert M."/>
        </authorList>
    </citation>
    <scope>NUCLEOTIDE SEQUENCE [LARGE SCALE GENOMIC DNA]</scope>
    <source>
        <strain evidence="4">wild</strain>
    </source>
</reference>
<evidence type="ECO:0000313" key="3">
    <source>
        <dbReference type="EMBL" id="CAC5363683.1"/>
    </source>
</evidence>
<evidence type="ECO:0000313" key="4">
    <source>
        <dbReference type="Proteomes" id="UP000507470"/>
    </source>
</evidence>
<dbReference type="PROSITE" id="PS50041">
    <property type="entry name" value="C_TYPE_LECTIN_2"/>
    <property type="match status" value="1"/>
</dbReference>
<dbReference type="SUPFAM" id="SSF56436">
    <property type="entry name" value="C-type lectin-like"/>
    <property type="match status" value="1"/>
</dbReference>
<dbReference type="InterPro" id="IPR016186">
    <property type="entry name" value="C-type_lectin-like/link_sf"/>
</dbReference>
<dbReference type="Proteomes" id="UP000507470">
    <property type="component" value="Unassembled WGS sequence"/>
</dbReference>
<proteinExistence type="predicted"/>
<sequence length="156" mass="18203">MTKLAVIIMILIFTLLLECSITKHKCLLHHGFDYVKGACFCYRYIPKKLDYQGAVDSCASHNSYLAKVNRGLIQHTLEHILAQKHDGGVRIQGIRDSGKTWRYNNGKTLEYFNWNEHGHQPDLKPNEVTLLIKKSQAYRWHDDFMYRNLSSVCQIY</sequence>
<accession>A0A6J8A889</accession>
<evidence type="ECO:0000256" key="1">
    <source>
        <dbReference type="SAM" id="SignalP"/>
    </source>
</evidence>
<dbReference type="EMBL" id="CACVKT020000905">
    <property type="protein sequence ID" value="CAC5363683.1"/>
    <property type="molecule type" value="Genomic_DNA"/>
</dbReference>
<dbReference type="Pfam" id="PF00059">
    <property type="entry name" value="Lectin_C"/>
    <property type="match status" value="1"/>
</dbReference>
<evidence type="ECO:0000259" key="2">
    <source>
        <dbReference type="PROSITE" id="PS50041"/>
    </source>
</evidence>
<organism evidence="3 4">
    <name type="scientific">Mytilus coruscus</name>
    <name type="common">Sea mussel</name>
    <dbReference type="NCBI Taxonomy" id="42192"/>
    <lineage>
        <taxon>Eukaryota</taxon>
        <taxon>Metazoa</taxon>
        <taxon>Spiralia</taxon>
        <taxon>Lophotrochozoa</taxon>
        <taxon>Mollusca</taxon>
        <taxon>Bivalvia</taxon>
        <taxon>Autobranchia</taxon>
        <taxon>Pteriomorphia</taxon>
        <taxon>Mytilida</taxon>
        <taxon>Mytiloidea</taxon>
        <taxon>Mytilidae</taxon>
        <taxon>Mytilinae</taxon>
        <taxon>Mytilus</taxon>
    </lineage>
</organism>
<feature type="signal peptide" evidence="1">
    <location>
        <begin position="1"/>
        <end position="19"/>
    </location>
</feature>
<dbReference type="Gene3D" id="3.10.100.10">
    <property type="entry name" value="Mannose-Binding Protein A, subunit A"/>
    <property type="match status" value="1"/>
</dbReference>